<dbReference type="OrthoDB" id="4227485at2759"/>
<dbReference type="RefSeq" id="XP_025426968.1">
    <property type="nucleotide sequence ID" value="XM_025572259.1"/>
</dbReference>
<reference evidence="2 3" key="1">
    <citation type="submission" date="2016-12" db="EMBL/GenBank/DDBJ databases">
        <title>The genomes of Aspergillus section Nigri reveals drivers in fungal speciation.</title>
        <authorList>
            <consortium name="DOE Joint Genome Institute"/>
            <person name="Vesth T.C."/>
            <person name="Nybo J."/>
            <person name="Theobald S."/>
            <person name="Brandl J."/>
            <person name="Frisvad J.C."/>
            <person name="Nielsen K.F."/>
            <person name="Lyhne E.K."/>
            <person name="Kogle M.E."/>
            <person name="Kuo A."/>
            <person name="Riley R."/>
            <person name="Clum A."/>
            <person name="Nolan M."/>
            <person name="Lipzen A."/>
            <person name="Salamov A."/>
            <person name="Henrissat B."/>
            <person name="Wiebenga A."/>
            <person name="De Vries R.P."/>
            <person name="Grigoriev I.V."/>
            <person name="Mortensen U.H."/>
            <person name="Andersen M.R."/>
            <person name="Baker S.E."/>
        </authorList>
    </citation>
    <scope>NUCLEOTIDE SEQUENCE [LARGE SCALE GENOMIC DNA]</scope>
    <source>
        <strain evidence="2 3">JOP 1030-1</strain>
    </source>
</reference>
<dbReference type="Proteomes" id="UP000248349">
    <property type="component" value="Unassembled WGS sequence"/>
</dbReference>
<evidence type="ECO:0000313" key="2">
    <source>
        <dbReference type="EMBL" id="PYH40986.1"/>
    </source>
</evidence>
<sequence length="785" mass="91433">MSCEKEIAQYFCGYAMINLTHLKFDSPLFGVRVFDPYNVKRLASIFKLDACVRTEPANFITAVIDENVFLEAIHQSKITVEEMRNKNQPPFLGLRDGQKVQCLYGRHRIEAAKEYLVFGDRWWSVALYNDSMFKFILVGHSPGDIIRNLRYCEIHNMAEASFWLSKLPYRARIDMKHIRDNYPSILRVLDKLIYLPGLWVDVPFSLLRRIVEMKCPTETLRYLDQIYTIWSSFAKIPDLYIDTETVRLIQNRLPQLSEMDKAYINAQLQEERIFPSINDADRRELLKQAIYRIPGRILTLCSMVQDMLIWSPCATALRRLIPKRPKDIRHEYLARFNGSQNCLIQFAENGMHSLQSKIKENRYSEIAYAQLWLCALRHIENLTHTTLPQPRHKRNIEPEDSFQETRIESTQQLASLATKLGFESNQIRSYSSKQTMLPSTQAFINGRLPEERYNITKGFTQSTSTDIVKLLRKVEEKAPSMTVPPLIEDGHLWGLKRCGLPYKESFYQNRQFLFVPYIYSPFTTDIAAPITFSILKDMVRTFLGTEVIPDTLFSFENRAPVASPTSSFSLPEYPSPPHGDNESDSNFIESMETDEIAQRSNRPALERLLKPPEFADGFDITNFIAPLYREAIVRHSLGFMDMKRKWESSENTQLVVFYQFQFRKYYKVRYSDDEAKDELRDWIARNSSRDQYLLPVDGRNHLNVEQILDTLGKFKLILVGELAHQAGMMPDSSTLQYISKLDQSLGKRKDNWPEEDNTRKDENEMGKRRQKTADRVSIDTLDSIT</sequence>
<dbReference type="AlphaFoldDB" id="A0A318Z1S2"/>
<proteinExistence type="predicted"/>
<feature type="region of interest" description="Disordered" evidence="1">
    <location>
        <begin position="748"/>
        <end position="785"/>
    </location>
</feature>
<organism evidence="2 3">
    <name type="scientific">Aspergillus saccharolyticus JOP 1030-1</name>
    <dbReference type="NCBI Taxonomy" id="1450539"/>
    <lineage>
        <taxon>Eukaryota</taxon>
        <taxon>Fungi</taxon>
        <taxon>Dikarya</taxon>
        <taxon>Ascomycota</taxon>
        <taxon>Pezizomycotina</taxon>
        <taxon>Eurotiomycetes</taxon>
        <taxon>Eurotiomycetidae</taxon>
        <taxon>Eurotiales</taxon>
        <taxon>Aspergillaceae</taxon>
        <taxon>Aspergillus</taxon>
        <taxon>Aspergillus subgen. Circumdati</taxon>
    </lineage>
</organism>
<dbReference type="EMBL" id="KZ821271">
    <property type="protein sequence ID" value="PYH40986.1"/>
    <property type="molecule type" value="Genomic_DNA"/>
</dbReference>
<evidence type="ECO:0000313" key="3">
    <source>
        <dbReference type="Proteomes" id="UP000248349"/>
    </source>
</evidence>
<keyword evidence="3" id="KW-1185">Reference proteome</keyword>
<name>A0A318Z1S2_9EURO</name>
<feature type="region of interest" description="Disordered" evidence="1">
    <location>
        <begin position="566"/>
        <end position="586"/>
    </location>
</feature>
<protein>
    <submittedName>
        <fullName evidence="2">Uncharacterized protein</fullName>
    </submittedName>
</protein>
<dbReference type="GeneID" id="37073487"/>
<evidence type="ECO:0000256" key="1">
    <source>
        <dbReference type="SAM" id="MobiDB-lite"/>
    </source>
</evidence>
<dbReference type="STRING" id="1450539.A0A318Z1S2"/>
<feature type="compositionally biased region" description="Basic and acidic residues" evidence="1">
    <location>
        <begin position="748"/>
        <end position="777"/>
    </location>
</feature>
<dbReference type="Pfam" id="PF12520">
    <property type="entry name" value="DUF3723"/>
    <property type="match status" value="1"/>
</dbReference>
<accession>A0A318Z1S2</accession>
<dbReference type="InterPro" id="IPR022198">
    <property type="entry name" value="DUF3723"/>
</dbReference>
<gene>
    <name evidence="2" type="ORF">BP01DRAFT_306895</name>
</gene>